<dbReference type="EMBL" id="JAVRJZ010000002">
    <property type="protein sequence ID" value="KAK2726248.1"/>
    <property type="molecule type" value="Genomic_DNA"/>
</dbReference>
<feature type="domain" description="Hemimethylated DNA-binding" evidence="2">
    <location>
        <begin position="111"/>
        <end position="211"/>
    </location>
</feature>
<dbReference type="PANTHER" id="PTHR48439">
    <property type="entry name" value="HEMIMETHYLATED DNA-BINDING DOMAIN-CONTAINING PROTEIN"/>
    <property type="match status" value="1"/>
</dbReference>
<comment type="caution">
    <text evidence="3">The sequence shown here is derived from an EMBL/GenBank/DDBJ whole genome shotgun (WGS) entry which is preliminary data.</text>
</comment>
<organism evidence="3 4">
    <name type="scientific">Artemia franciscana</name>
    <name type="common">Brine shrimp</name>
    <name type="synonym">Artemia sanfranciscana</name>
    <dbReference type="NCBI Taxonomy" id="6661"/>
    <lineage>
        <taxon>Eukaryota</taxon>
        <taxon>Metazoa</taxon>
        <taxon>Ecdysozoa</taxon>
        <taxon>Arthropoda</taxon>
        <taxon>Crustacea</taxon>
        <taxon>Branchiopoda</taxon>
        <taxon>Anostraca</taxon>
        <taxon>Artemiidae</taxon>
        <taxon>Artemia</taxon>
    </lineage>
</organism>
<dbReference type="Proteomes" id="UP001187531">
    <property type="component" value="Unassembled WGS sequence"/>
</dbReference>
<dbReference type="NCBIfam" id="TIGR02097">
    <property type="entry name" value="yccV"/>
    <property type="match status" value="1"/>
</dbReference>
<dbReference type="SMART" id="SM00992">
    <property type="entry name" value="YccV-like"/>
    <property type="match status" value="1"/>
</dbReference>
<feature type="signal peptide" evidence="1">
    <location>
        <begin position="1"/>
        <end position="19"/>
    </location>
</feature>
<dbReference type="SUPFAM" id="SSF141255">
    <property type="entry name" value="YccV-like"/>
    <property type="match status" value="1"/>
</dbReference>
<evidence type="ECO:0000259" key="2">
    <source>
        <dbReference type="SMART" id="SM00992"/>
    </source>
</evidence>
<protein>
    <recommendedName>
        <fullName evidence="2">Hemimethylated DNA-binding domain-containing protein</fullName>
    </recommendedName>
</protein>
<dbReference type="InterPro" id="IPR011722">
    <property type="entry name" value="Hemimethylated_DNA-bd_dom"/>
</dbReference>
<dbReference type="Gene3D" id="2.30.30.390">
    <property type="entry name" value="Hemimethylated DNA-binding domain"/>
    <property type="match status" value="1"/>
</dbReference>
<name>A0AA88IBM8_ARTSF</name>
<dbReference type="InterPro" id="IPR036623">
    <property type="entry name" value="Hemimethylated_DNA-bd_sf"/>
</dbReference>
<dbReference type="GO" id="GO:0003677">
    <property type="term" value="F:DNA binding"/>
    <property type="evidence" value="ECO:0007669"/>
    <property type="project" value="InterPro"/>
</dbReference>
<gene>
    <name evidence="3" type="ORF">QYM36_000637</name>
</gene>
<proteinExistence type="predicted"/>
<evidence type="ECO:0000313" key="3">
    <source>
        <dbReference type="EMBL" id="KAK2726248.1"/>
    </source>
</evidence>
<reference evidence="3" key="1">
    <citation type="submission" date="2023-07" db="EMBL/GenBank/DDBJ databases">
        <title>Chromosome-level genome assembly of Artemia franciscana.</title>
        <authorList>
            <person name="Jo E."/>
        </authorList>
    </citation>
    <scope>NUCLEOTIDE SEQUENCE</scope>
    <source>
        <tissue evidence="3">Whole body</tissue>
    </source>
</reference>
<keyword evidence="1" id="KW-0732">Signal</keyword>
<dbReference type="InterPro" id="IPR053189">
    <property type="entry name" value="Clp_protease_adapter_ClpF"/>
</dbReference>
<keyword evidence="4" id="KW-1185">Reference proteome</keyword>
<accession>A0AA88IBM8</accession>
<dbReference type="PANTHER" id="PTHR48439:SF1">
    <property type="entry name" value="HEMIMETHYLATED DNA-BINDING DOMAIN-CONTAINING PROTEIN"/>
    <property type="match status" value="1"/>
</dbReference>
<evidence type="ECO:0000256" key="1">
    <source>
        <dbReference type="SAM" id="SignalP"/>
    </source>
</evidence>
<feature type="chain" id="PRO_5041729355" description="Hemimethylated DNA-binding domain-containing protein" evidence="1">
    <location>
        <begin position="20"/>
        <end position="221"/>
    </location>
</feature>
<sequence length="221" mass="26242">MLTSLTWTEIFQLSMLFSAVPLQYYLASQQGFKFDQQNLHSVAGSFKTWFNSKFEDIFREDEVLYRNSKGNKFDYNDEGESPAKEVLEYRSKKFSDTFGTSTIPRNIRPKSLVLRVGQVVQHKKWKYRGVVTGWDLNAKAPELWFRQRERLDSNWQDQPHFVILVDTRDRPTPQLVYVPQEDVDVVVNVKVYHPLIDIYFENYDGAQYIPRPWLRELYPLD</sequence>
<evidence type="ECO:0000313" key="4">
    <source>
        <dbReference type="Proteomes" id="UP001187531"/>
    </source>
</evidence>
<dbReference type="Pfam" id="PF08755">
    <property type="entry name" value="YccV-like"/>
    <property type="match status" value="1"/>
</dbReference>
<dbReference type="AlphaFoldDB" id="A0AA88IBM8"/>